<protein>
    <submittedName>
        <fullName evidence="1">Uncharacterized protein</fullName>
    </submittedName>
</protein>
<dbReference type="OrthoDB" id="4764351at2759"/>
<comment type="caution">
    <text evidence="1">The sequence shown here is derived from an EMBL/GenBank/DDBJ whole genome shotgun (WGS) entry which is preliminary data.</text>
</comment>
<name>A0A553I5X3_9PEZI</name>
<keyword evidence="2" id="KW-1185">Reference proteome</keyword>
<organism evidence="1 2">
    <name type="scientific">Xylaria flabelliformis</name>
    <dbReference type="NCBI Taxonomy" id="2512241"/>
    <lineage>
        <taxon>Eukaryota</taxon>
        <taxon>Fungi</taxon>
        <taxon>Dikarya</taxon>
        <taxon>Ascomycota</taxon>
        <taxon>Pezizomycotina</taxon>
        <taxon>Sordariomycetes</taxon>
        <taxon>Xylariomycetidae</taxon>
        <taxon>Xylariales</taxon>
        <taxon>Xylariaceae</taxon>
        <taxon>Xylaria</taxon>
    </lineage>
</organism>
<dbReference type="STRING" id="2512241.A0A553I5X3"/>
<gene>
    <name evidence="1" type="ORF">FHL15_003565</name>
</gene>
<dbReference type="AlphaFoldDB" id="A0A553I5X3"/>
<dbReference type="EMBL" id="VFLP01000015">
    <property type="protein sequence ID" value="TRX95607.1"/>
    <property type="molecule type" value="Genomic_DNA"/>
</dbReference>
<proteinExistence type="predicted"/>
<sequence>MATMQPKSPRSARRETVGVSPLSIRIPDWAITRRYRSLWARRIGDFAALKHHLKSTTAFVSFDIELHQDGRISEIGLAYLPSTGHERPVEIMKFAATHAVDVRCLKTPSLGRKEPARDRERFKWRFEEPTVQEIDADLAEAKIIEFLEHIRSVSGVEHITLIGFAMGAEFKFLFHQVPAVIPYISAWVDIQPILWEVDWLAGTRTDHHHNLPAMTVAMAGYGFEKGYQSTKLNHCAANDAVRILALLACLANTPASGFPLELERLQHERPQPQFRPRKGPLSKTNAFIFRNHPFRAVVRMQDGNCPGREIRTPLKLEQFFAQYPIKAIGQHGRHTDGHPMNYCRLYFYVSFSNADELAIFVKENDQRPLRCGRQLRVFQHTDKPVDRNGIVSTRSTTGLIPHLRGRNICSKLVGVLFERSNWEAVCRIVRLAGAEPETTAANASDPQSPTYKLLKLEAGGNGITLFKLRRFFLTEFLLRRYKRSWNSGRRYIAEANEYGIKEAYGRVYTKSAQGTAVLEGVDRANSIWQNQHIILSVVPTF</sequence>
<dbReference type="Proteomes" id="UP000319160">
    <property type="component" value="Unassembled WGS sequence"/>
</dbReference>
<reference evidence="2" key="1">
    <citation type="submission" date="2019-06" db="EMBL/GenBank/DDBJ databases">
        <title>Draft genome sequence of the griseofulvin-producing fungus Xylaria cubensis strain G536.</title>
        <authorList>
            <person name="Mead M.E."/>
            <person name="Raja H.A."/>
            <person name="Steenwyk J.L."/>
            <person name="Knowles S.L."/>
            <person name="Oberlies N.H."/>
            <person name="Rokas A."/>
        </authorList>
    </citation>
    <scope>NUCLEOTIDE SEQUENCE [LARGE SCALE GENOMIC DNA]</scope>
    <source>
        <strain evidence="2">G536</strain>
    </source>
</reference>
<evidence type="ECO:0000313" key="2">
    <source>
        <dbReference type="Proteomes" id="UP000319160"/>
    </source>
</evidence>
<accession>A0A553I5X3</accession>
<evidence type="ECO:0000313" key="1">
    <source>
        <dbReference type="EMBL" id="TRX95607.1"/>
    </source>
</evidence>